<dbReference type="EMBL" id="PDXA01000126">
    <property type="protein sequence ID" value="RYN20918.1"/>
    <property type="molecule type" value="Genomic_DNA"/>
</dbReference>
<proteinExistence type="predicted"/>
<reference evidence="3" key="3">
    <citation type="journal article" date="2019" name="J. ISSAAS">
        <title>Genomics, evolutionary history and diagnostics of the Alternaria alternata species group including apple and Asian pear pathotypes.</title>
        <authorList>
            <person name="Armitage A.D."/>
            <person name="Cockerton H.M."/>
            <person name="Sreenivasaprasad S."/>
            <person name="Woodhall J."/>
            <person name="Lane C."/>
            <person name="Harrison R.J."/>
            <person name="Clarkson J.P."/>
        </authorList>
    </citation>
    <scope>NUCLEOTIDE SEQUENCE</scope>
    <source>
        <strain evidence="3">FERA 1082</strain>
    </source>
</reference>
<feature type="region of interest" description="Disordered" evidence="1">
    <location>
        <begin position="149"/>
        <end position="190"/>
    </location>
</feature>
<feature type="compositionally biased region" description="Polar residues" evidence="1">
    <location>
        <begin position="434"/>
        <end position="443"/>
    </location>
</feature>
<dbReference type="EMBL" id="PDXB01000139">
    <property type="protein sequence ID" value="RYN15511.1"/>
    <property type="molecule type" value="Genomic_DNA"/>
</dbReference>
<comment type="caution">
    <text evidence="3">The sequence shown here is derived from an EMBL/GenBank/DDBJ whole genome shotgun (WGS) entry which is preliminary data.</text>
</comment>
<feature type="region of interest" description="Disordered" evidence="1">
    <location>
        <begin position="380"/>
        <end position="403"/>
    </location>
</feature>
<gene>
    <name evidence="3" type="ORF">AA0114_g12954</name>
    <name evidence="2" type="ORF">AA0115_g13031</name>
</gene>
<dbReference type="Proteomes" id="UP000292340">
    <property type="component" value="Unassembled WGS sequence"/>
</dbReference>
<organism evidence="3 4">
    <name type="scientific">Alternaria tenuissima</name>
    <dbReference type="NCBI Taxonomy" id="119927"/>
    <lineage>
        <taxon>Eukaryota</taxon>
        <taxon>Fungi</taxon>
        <taxon>Dikarya</taxon>
        <taxon>Ascomycota</taxon>
        <taxon>Pezizomycotina</taxon>
        <taxon>Dothideomycetes</taxon>
        <taxon>Pleosporomycetidae</taxon>
        <taxon>Pleosporales</taxon>
        <taxon>Pleosporineae</taxon>
        <taxon>Pleosporaceae</taxon>
        <taxon>Alternaria</taxon>
        <taxon>Alternaria sect. Alternaria</taxon>
        <taxon>Alternaria alternata complex</taxon>
    </lineage>
</organism>
<reference evidence="2" key="1">
    <citation type="submission" date="2017-10" db="EMBL/GenBank/DDBJ databases">
        <authorList>
            <person name="Armitage A.D."/>
            <person name="Barbara D.J."/>
            <person name="Woodhall J.W."/>
            <person name="Sreenivasaprasad S."/>
            <person name="Lane C.R."/>
            <person name="Clarkson J.P."/>
            <person name="Harrison R.J."/>
        </authorList>
    </citation>
    <scope>NUCLEOTIDE SEQUENCE</scope>
    <source>
        <strain evidence="2">FERA 1164</strain>
    </source>
</reference>
<feature type="region of interest" description="Disordered" evidence="1">
    <location>
        <begin position="433"/>
        <end position="460"/>
    </location>
</feature>
<evidence type="ECO:0000313" key="2">
    <source>
        <dbReference type="EMBL" id="RYN15511.1"/>
    </source>
</evidence>
<evidence type="ECO:0000313" key="3">
    <source>
        <dbReference type="EMBL" id="RYN20918.1"/>
    </source>
</evidence>
<reference evidence="2 4" key="2">
    <citation type="journal article" date="2019" name="bioRxiv">
        <title>Genomics, evolutionary history and diagnostics of the Alternaria alternata species group including apple and Asian pear pathotypes.</title>
        <authorList>
            <person name="Armitage A.D."/>
            <person name="Cockerton H.M."/>
            <person name="Sreenivasaprasad S."/>
            <person name="Woodhall J.W."/>
            <person name="Lane C.R."/>
            <person name="Harrison R.J."/>
            <person name="Clarkson J.P."/>
        </authorList>
    </citation>
    <scope>NUCLEOTIDE SEQUENCE [LARGE SCALE GENOMIC DNA]</scope>
    <source>
        <strain evidence="4">FERA 1082</strain>
        <strain evidence="2">FERA 1164</strain>
    </source>
</reference>
<accession>A0A4Q4LYS4</accession>
<evidence type="ECO:0000256" key="1">
    <source>
        <dbReference type="SAM" id="MobiDB-lite"/>
    </source>
</evidence>
<dbReference type="OrthoDB" id="3776883at2759"/>
<feature type="compositionally biased region" description="Basic and acidic residues" evidence="1">
    <location>
        <begin position="149"/>
        <end position="186"/>
    </location>
</feature>
<name>A0A4Q4LYS4_9PLEO</name>
<evidence type="ECO:0000313" key="4">
    <source>
        <dbReference type="Proteomes" id="UP000292402"/>
    </source>
</evidence>
<protein>
    <submittedName>
        <fullName evidence="3">Uncharacterized protein</fullName>
    </submittedName>
</protein>
<feature type="compositionally biased region" description="Basic and acidic residues" evidence="1">
    <location>
        <begin position="448"/>
        <end position="458"/>
    </location>
</feature>
<dbReference type="AlphaFoldDB" id="A0A4Q4LYS4"/>
<dbReference type="Proteomes" id="UP000292402">
    <property type="component" value="Unassembled WGS sequence"/>
</dbReference>
<sequence length="544" mass="61822">MALSIIKQRIAYYGAEDLIAALPTHESMTWIRHPAATPSTALVIGTYDGRDILAFMEGFGGSPGRVQYCFKPANRRLNASTAQPLTLDEVVKLPLNAPFRHSVDTSASGKGNFRIVIQWYFMAITKPEVDYVKFCPQLYHVLKKIDAEKRAEKESERPEPEEPEEPRGAQDQRPSHRGHPSIEARMTRQLVTTVKSPVKSPVKSLLVSMNENVHSDLEKLHRYLDSYGVLYLLENLPDPDDVQFVNQDFFLDAQPRKLFIGHHKEHGNDIYAYMRKPRKFHKIEFYVEDTRAPSKTAIHSGDVAKQRILHPFDKTFPKGTQSIGQDEKARLTLMVKWYFIAAGIAKDCVLRETKAYPEHLRSALEYIAKRMGAASVRAPLVGYERQTEPETTSEEVSPTTDESHIQLTLAEVTPNPLSSPITSRIAHPHPSIAQAEQMNNPSNAVDAPELRSTKRSAEDAEFEDLTEKALEVLAADRNLTSQIGDIDKQIEILRTKREALVEERKHIKRKFTRQTLAIASEMERRDDLVDVTIANRITWDRWLT</sequence>